<feature type="compositionally biased region" description="Basic and acidic residues" evidence="1">
    <location>
        <begin position="104"/>
        <end position="121"/>
    </location>
</feature>
<feature type="compositionally biased region" description="Basic and acidic residues" evidence="1">
    <location>
        <begin position="39"/>
        <end position="55"/>
    </location>
</feature>
<dbReference type="Proteomes" id="UP000585474">
    <property type="component" value="Unassembled WGS sequence"/>
</dbReference>
<keyword evidence="3" id="KW-1185">Reference proteome</keyword>
<name>A0A7J0ESJ1_9ERIC</name>
<comment type="caution">
    <text evidence="2">The sequence shown here is derived from an EMBL/GenBank/DDBJ whole genome shotgun (WGS) entry which is preliminary data.</text>
</comment>
<feature type="region of interest" description="Disordered" evidence="1">
    <location>
        <begin position="89"/>
        <end position="121"/>
    </location>
</feature>
<feature type="region of interest" description="Disordered" evidence="1">
    <location>
        <begin position="1"/>
        <end position="68"/>
    </location>
</feature>
<dbReference type="OrthoDB" id="10533311at2759"/>
<gene>
    <name evidence="2" type="ORF">Acr_06g0012520</name>
</gene>
<reference evidence="2 3" key="1">
    <citation type="submission" date="2019-07" db="EMBL/GenBank/DDBJ databases">
        <title>De Novo Assembly of kiwifruit Actinidia rufa.</title>
        <authorList>
            <person name="Sugita-Konishi S."/>
            <person name="Sato K."/>
            <person name="Mori E."/>
            <person name="Abe Y."/>
            <person name="Kisaki G."/>
            <person name="Hamano K."/>
            <person name="Suezawa K."/>
            <person name="Otani M."/>
            <person name="Fukuda T."/>
            <person name="Manabe T."/>
            <person name="Gomi K."/>
            <person name="Tabuchi M."/>
            <person name="Akimitsu K."/>
            <person name="Kataoka I."/>
        </authorList>
    </citation>
    <scope>NUCLEOTIDE SEQUENCE [LARGE SCALE GENOMIC DNA]</scope>
    <source>
        <strain evidence="3">cv. Fuchu</strain>
    </source>
</reference>
<dbReference type="EMBL" id="BJWL01000006">
    <property type="protein sequence ID" value="GFY89312.1"/>
    <property type="molecule type" value="Genomic_DNA"/>
</dbReference>
<evidence type="ECO:0000256" key="1">
    <source>
        <dbReference type="SAM" id="MobiDB-lite"/>
    </source>
</evidence>
<evidence type="ECO:0000313" key="2">
    <source>
        <dbReference type="EMBL" id="GFY89312.1"/>
    </source>
</evidence>
<dbReference type="AlphaFoldDB" id="A0A7J0ESJ1"/>
<protein>
    <submittedName>
        <fullName evidence="2">Uncharacterized protein</fullName>
    </submittedName>
</protein>
<sequence>MGACASVFPKAMKGDAGEAPPAELPKEEEAAAAEVAAAGEEKKVEGGEEKNKDGDDQSQSIGTILNEHEFEGSVVDSWAGAKNRMRCQETEKTTVTETAPSETVKLEEKESEAVVSESDEKAAAYVAPIANVTSEDKEAEAKVEKN</sequence>
<organism evidence="2 3">
    <name type="scientific">Actinidia rufa</name>
    <dbReference type="NCBI Taxonomy" id="165716"/>
    <lineage>
        <taxon>Eukaryota</taxon>
        <taxon>Viridiplantae</taxon>
        <taxon>Streptophyta</taxon>
        <taxon>Embryophyta</taxon>
        <taxon>Tracheophyta</taxon>
        <taxon>Spermatophyta</taxon>
        <taxon>Magnoliopsida</taxon>
        <taxon>eudicotyledons</taxon>
        <taxon>Gunneridae</taxon>
        <taxon>Pentapetalae</taxon>
        <taxon>asterids</taxon>
        <taxon>Ericales</taxon>
        <taxon>Actinidiaceae</taxon>
        <taxon>Actinidia</taxon>
    </lineage>
</organism>
<proteinExistence type="predicted"/>
<accession>A0A7J0ESJ1</accession>
<evidence type="ECO:0000313" key="3">
    <source>
        <dbReference type="Proteomes" id="UP000585474"/>
    </source>
</evidence>